<dbReference type="GO" id="GO:0008017">
    <property type="term" value="F:microtubule binding"/>
    <property type="evidence" value="ECO:0007669"/>
    <property type="project" value="InterPro"/>
</dbReference>
<dbReference type="InParanoid" id="I1C8T8"/>
<dbReference type="Proteomes" id="UP000009138">
    <property type="component" value="Unassembled WGS sequence"/>
</dbReference>
<keyword evidence="5 7" id="KW-0175">Coiled coil</keyword>
<feature type="coiled-coil region" evidence="7">
    <location>
        <begin position="476"/>
        <end position="583"/>
    </location>
</feature>
<evidence type="ECO:0000256" key="2">
    <source>
        <dbReference type="ARBA" id="ARBA00022490"/>
    </source>
</evidence>
<dbReference type="PROSITE" id="PS00411">
    <property type="entry name" value="KINESIN_MOTOR_1"/>
    <property type="match status" value="1"/>
</dbReference>
<feature type="region of interest" description="Disordered" evidence="8">
    <location>
        <begin position="237"/>
        <end position="258"/>
    </location>
</feature>
<feature type="binding site" evidence="6">
    <location>
        <begin position="92"/>
        <end position="99"/>
    </location>
    <ligand>
        <name>ATP</name>
        <dbReference type="ChEBI" id="CHEBI:30616"/>
    </ligand>
</feature>
<comment type="subcellular location">
    <subcellularLocation>
        <location evidence="1">Cytoplasm</location>
    </subcellularLocation>
</comment>
<evidence type="ECO:0000256" key="4">
    <source>
        <dbReference type="ARBA" id="ARBA00022840"/>
    </source>
</evidence>
<dbReference type="RefSeq" id="XP_067520264.1">
    <property type="nucleotide sequence ID" value="XM_067664163.1"/>
</dbReference>
<evidence type="ECO:0000313" key="11">
    <source>
        <dbReference type="Proteomes" id="UP000009138"/>
    </source>
</evidence>
<dbReference type="OrthoDB" id="3176171at2759"/>
<dbReference type="InterPro" id="IPR019821">
    <property type="entry name" value="Kinesin_motor_CS"/>
</dbReference>
<keyword evidence="4 6" id="KW-0067">ATP-binding</keyword>
<dbReference type="Pfam" id="PF00225">
    <property type="entry name" value="Kinesin"/>
    <property type="match status" value="1"/>
</dbReference>
<dbReference type="GO" id="GO:0007052">
    <property type="term" value="P:mitotic spindle organization"/>
    <property type="evidence" value="ECO:0007669"/>
    <property type="project" value="TreeGrafter"/>
</dbReference>
<dbReference type="EMBL" id="CH476738">
    <property type="protein sequence ID" value="EIE84868.1"/>
    <property type="molecule type" value="Genomic_DNA"/>
</dbReference>
<dbReference type="InterPro" id="IPR027417">
    <property type="entry name" value="P-loop_NTPase"/>
</dbReference>
<dbReference type="InterPro" id="IPR027640">
    <property type="entry name" value="Kinesin-like_fam"/>
</dbReference>
<dbReference type="GO" id="GO:0005737">
    <property type="term" value="C:cytoplasm"/>
    <property type="evidence" value="ECO:0007669"/>
    <property type="project" value="UniProtKB-SubCell"/>
</dbReference>
<evidence type="ECO:0000256" key="1">
    <source>
        <dbReference type="ARBA" id="ARBA00004496"/>
    </source>
</evidence>
<dbReference type="SMART" id="SM00129">
    <property type="entry name" value="KISc"/>
    <property type="match status" value="1"/>
</dbReference>
<dbReference type="VEuPathDB" id="FungiDB:RO3G_09578"/>
<dbReference type="InterPro" id="IPR001752">
    <property type="entry name" value="Kinesin_motor_dom"/>
</dbReference>
<dbReference type="InterPro" id="IPR036961">
    <property type="entry name" value="Kinesin_motor_dom_sf"/>
</dbReference>
<organism evidence="10 11">
    <name type="scientific">Rhizopus delemar (strain RA 99-880 / ATCC MYA-4621 / FGSC 9543 / NRRL 43880)</name>
    <name type="common">Mucormycosis agent</name>
    <name type="synonym">Rhizopus arrhizus var. delemar</name>
    <dbReference type="NCBI Taxonomy" id="246409"/>
    <lineage>
        <taxon>Eukaryota</taxon>
        <taxon>Fungi</taxon>
        <taxon>Fungi incertae sedis</taxon>
        <taxon>Mucoromycota</taxon>
        <taxon>Mucoromycotina</taxon>
        <taxon>Mucoromycetes</taxon>
        <taxon>Mucorales</taxon>
        <taxon>Mucorineae</taxon>
        <taxon>Rhizopodaceae</taxon>
        <taxon>Rhizopus</taxon>
    </lineage>
</organism>
<dbReference type="SUPFAM" id="SSF52540">
    <property type="entry name" value="P-loop containing nucleoside triphosphate hydrolases"/>
    <property type="match status" value="1"/>
</dbReference>
<proteinExistence type="inferred from homology"/>
<dbReference type="GO" id="GO:0051231">
    <property type="term" value="P:spindle elongation"/>
    <property type="evidence" value="ECO:0007669"/>
    <property type="project" value="TreeGrafter"/>
</dbReference>
<dbReference type="GO" id="GO:0005875">
    <property type="term" value="C:microtubule associated complex"/>
    <property type="evidence" value="ECO:0007669"/>
    <property type="project" value="TreeGrafter"/>
</dbReference>
<feature type="domain" description="Kinesin motor" evidence="9">
    <location>
        <begin position="1"/>
        <end position="389"/>
    </location>
</feature>
<accession>I1C8T8</accession>
<dbReference type="PANTHER" id="PTHR47969:SF15">
    <property type="entry name" value="CHROMOSOME-ASSOCIATED KINESIN KIF4A-RELATED"/>
    <property type="match status" value="1"/>
</dbReference>
<dbReference type="GO" id="GO:0007018">
    <property type="term" value="P:microtubule-based movement"/>
    <property type="evidence" value="ECO:0007669"/>
    <property type="project" value="InterPro"/>
</dbReference>
<keyword evidence="11" id="KW-1185">Reference proteome</keyword>
<dbReference type="PANTHER" id="PTHR47969">
    <property type="entry name" value="CHROMOSOME-ASSOCIATED KINESIN KIF4A-RELATED"/>
    <property type="match status" value="1"/>
</dbReference>
<dbReference type="AlphaFoldDB" id="I1C8T8"/>
<feature type="coiled-coil region" evidence="7">
    <location>
        <begin position="691"/>
        <end position="754"/>
    </location>
</feature>
<dbReference type="OMA" id="CIQVDEC"/>
<comment type="similarity">
    <text evidence="6">Belongs to the TRAFAC class myosin-kinesin ATPase superfamily. Kinesin family.</text>
</comment>
<dbReference type="GO" id="GO:0003777">
    <property type="term" value="F:microtubule motor activity"/>
    <property type="evidence" value="ECO:0007669"/>
    <property type="project" value="InterPro"/>
</dbReference>
<evidence type="ECO:0000256" key="7">
    <source>
        <dbReference type="SAM" id="Coils"/>
    </source>
</evidence>
<evidence type="ECO:0000256" key="3">
    <source>
        <dbReference type="ARBA" id="ARBA00022741"/>
    </source>
</evidence>
<feature type="region of interest" description="Disordered" evidence="8">
    <location>
        <begin position="666"/>
        <end position="689"/>
    </location>
</feature>
<feature type="coiled-coil region" evidence="7">
    <location>
        <begin position="633"/>
        <end position="660"/>
    </location>
</feature>
<feature type="compositionally biased region" description="Polar residues" evidence="8">
    <location>
        <begin position="204"/>
        <end position="216"/>
    </location>
</feature>
<evidence type="ECO:0000256" key="6">
    <source>
        <dbReference type="PROSITE-ProRule" id="PRU00283"/>
    </source>
</evidence>
<protein>
    <recommendedName>
        <fullName evidence="9">Kinesin motor domain-containing protein</fullName>
    </recommendedName>
</protein>
<keyword evidence="3 6" id="KW-0547">Nucleotide-binding</keyword>
<reference evidence="10 11" key="1">
    <citation type="journal article" date="2009" name="PLoS Genet.">
        <title>Genomic analysis of the basal lineage fungus Rhizopus oryzae reveals a whole-genome duplication.</title>
        <authorList>
            <person name="Ma L.-J."/>
            <person name="Ibrahim A.S."/>
            <person name="Skory C."/>
            <person name="Grabherr M.G."/>
            <person name="Burger G."/>
            <person name="Butler M."/>
            <person name="Elias M."/>
            <person name="Idnurm A."/>
            <person name="Lang B.F."/>
            <person name="Sone T."/>
            <person name="Abe A."/>
            <person name="Calvo S.E."/>
            <person name="Corrochano L.M."/>
            <person name="Engels R."/>
            <person name="Fu J."/>
            <person name="Hansberg W."/>
            <person name="Kim J.-M."/>
            <person name="Kodira C.D."/>
            <person name="Koehrsen M.J."/>
            <person name="Liu B."/>
            <person name="Miranda-Saavedra D."/>
            <person name="O'Leary S."/>
            <person name="Ortiz-Castellanos L."/>
            <person name="Poulter R."/>
            <person name="Rodriguez-Romero J."/>
            <person name="Ruiz-Herrera J."/>
            <person name="Shen Y.-Q."/>
            <person name="Zeng Q."/>
            <person name="Galagan J."/>
            <person name="Birren B.W."/>
            <person name="Cuomo C.A."/>
            <person name="Wickes B.L."/>
        </authorList>
    </citation>
    <scope>NUCLEOTIDE SEQUENCE [LARGE SCALE GENOMIC DNA]</scope>
    <source>
        <strain evidence="11">RA 99-880 / ATCC MYA-4621 / FGSC 9543 / NRRL 43880</strain>
    </source>
</reference>
<feature type="coiled-coil region" evidence="7">
    <location>
        <begin position="878"/>
        <end position="956"/>
    </location>
</feature>
<evidence type="ECO:0000256" key="5">
    <source>
        <dbReference type="ARBA" id="ARBA00023054"/>
    </source>
</evidence>
<evidence type="ECO:0000256" key="8">
    <source>
        <dbReference type="SAM" id="MobiDB-lite"/>
    </source>
</evidence>
<dbReference type="PROSITE" id="PS50067">
    <property type="entry name" value="KINESIN_MOTOR_2"/>
    <property type="match status" value="1"/>
</dbReference>
<dbReference type="GeneID" id="93616544"/>
<keyword evidence="2" id="KW-0963">Cytoplasm</keyword>
<name>I1C8T8_RHIO9</name>
<keyword evidence="6" id="KW-0505">Motor protein</keyword>
<dbReference type="Gene3D" id="3.40.850.10">
    <property type="entry name" value="Kinesin motor domain"/>
    <property type="match status" value="1"/>
</dbReference>
<evidence type="ECO:0000259" key="9">
    <source>
        <dbReference type="PROSITE" id="PS50067"/>
    </source>
</evidence>
<feature type="region of interest" description="Disordered" evidence="8">
    <location>
        <begin position="203"/>
        <end position="223"/>
    </location>
</feature>
<dbReference type="eggNOG" id="KOG0244">
    <property type="taxonomic scope" value="Eukaryota"/>
</dbReference>
<evidence type="ECO:0000313" key="10">
    <source>
        <dbReference type="EMBL" id="EIE84868.1"/>
    </source>
</evidence>
<sequence>MIKESTAQTAAVQVGNGDVLRAHEKHVQIVSQNKYFTYDHVFGSETQQSDIFAALGQRPVYKFIEGTSIISYFMTLAKFFMPGYNVTMLAYGQTSSGKTYTMGTAQHDQQTNPEGVGIIPRSMSLLFESLQQKSSEQTPMNNGLRGLRPVSQVMSNNTYRYSVKVSFVEIYNEELIDLLNSAPPHEKPPVTIREDTKGHIYWTGQGTENRATGSTDMNEKSSRSHAIFSVTLKQEKFVPTSRSTSPAPLKVQSPKQQRLSLMGRSANNNNNNSSSNDDGDWVITASKFHFVDLAGSERLKRTAAEGDRRKEGININAGLLALGNVISALGDPSKKGTHVPYRDSKLTRLLQDSLGGNAMTLMIACVSPAESNLAETMNTLQYANRARNIKNKMEKNEMEEWMTTDNLDFLRNTIAKLKNELKKQSNTPISSITPTKMQMSTDSRLLSDFSDDFSSTSSALANMDFEDLANKQHHIIGDLQHQLEASESTAAVLKDRNIFLEEELVRLSQETNANVDFQMIVEPVIAEYEKTASGLESQIVFLQAALNHAEEELDKVKQNKAIIENQDKTIADMKKRMGKLVERQQKDQTYIAELEKKLMATVQESVQDREMMMELRKKILNLKEVDENTEKYIREIEQQLHVSEEERLALKAKIEELLKTTKENTLISNPSEPASLDKQIENHPDEKDDEINALREKYDNCERQRYELQMKLEQVLSENALETRKHQEGDSKRVRELESELANLHHEHQDTLKELDEVLLRYQEVLEHADAFQSENTMNSQRTRSGNNEILLLQDKIKYLEQELKVKSDKENMARQKGLNGPAEAEASNKNQVQPDVSFVHNFNLLQRQFENLKMEAQLQSINQEIFFEKDMTMEELYRKYESQVASYRQEAKNVARVLKEVKRLRTNEQALDFASFDNDGGDMIHSEYKVLLKNIANLDKQLTEQNEKIRSEAKKFTSEVMMMMSRNNELKDTIATNEKTAVLKQYEEIRSAIQMRLSIARQDIMVHKSTISILENKYKNIEITLMNYKSHTENNSLSVTDIEMEELMMKMDAMKLQLEINEKTEVKQPSDA</sequence>
<dbReference type="GO" id="GO:0005524">
    <property type="term" value="F:ATP binding"/>
    <property type="evidence" value="ECO:0007669"/>
    <property type="project" value="UniProtKB-UniRule"/>
</dbReference>
<gene>
    <name evidence="10" type="ORF">RO3G_09578</name>
</gene>
<feature type="compositionally biased region" description="Basic and acidic residues" evidence="8">
    <location>
        <begin position="678"/>
        <end position="689"/>
    </location>
</feature>
<dbReference type="PRINTS" id="PR00380">
    <property type="entry name" value="KINESINHEAVY"/>
</dbReference>
<dbReference type="STRING" id="246409.I1C8T8"/>